<dbReference type="Pfam" id="PF00024">
    <property type="entry name" value="PAN_1"/>
    <property type="match status" value="1"/>
</dbReference>
<dbReference type="InterPro" id="IPR003609">
    <property type="entry name" value="Pan_app"/>
</dbReference>
<proteinExistence type="predicted"/>
<evidence type="ECO:0000313" key="4">
    <source>
        <dbReference type="EMBL" id="KAL3860424.1"/>
    </source>
</evidence>
<feature type="transmembrane region" description="Helical" evidence="2">
    <location>
        <begin position="21"/>
        <end position="41"/>
    </location>
</feature>
<gene>
    <name evidence="4" type="ORF">ACJMK2_010548</name>
</gene>
<keyword evidence="2" id="KW-1133">Transmembrane helix</keyword>
<name>A0ABD3VFR8_SINWO</name>
<keyword evidence="5" id="KW-1185">Reference proteome</keyword>
<evidence type="ECO:0000256" key="2">
    <source>
        <dbReference type="SAM" id="Phobius"/>
    </source>
</evidence>
<dbReference type="PROSITE" id="PS50948">
    <property type="entry name" value="PAN"/>
    <property type="match status" value="1"/>
</dbReference>
<comment type="caution">
    <text evidence="4">The sequence shown here is derived from an EMBL/GenBank/DDBJ whole genome shotgun (WGS) entry which is preliminary data.</text>
</comment>
<dbReference type="EMBL" id="JBJQND010000012">
    <property type="protein sequence ID" value="KAL3860424.1"/>
    <property type="molecule type" value="Genomic_DNA"/>
</dbReference>
<dbReference type="Proteomes" id="UP001634394">
    <property type="component" value="Unassembled WGS sequence"/>
</dbReference>
<keyword evidence="2" id="KW-0472">Membrane</keyword>
<sequence>MIRCFVAVCYFNCLTIQHTKAMGILGTITPLVLVEILLLFSQDARAKVHRRDVDYAKLAQTLLEMAKGKIDSPDSKNDTTISKKAEQSSEGDKMIIENLQKEVQWERQEREKLDKRFIALEKGLVTEKSLRKDVQKSVLRSLKEDIKETMDWSNKTAMLLNRNIEALKKESENSKNKILDEVRVSLEKLNGTISGIIKDRLSVFDDADSEGLSAQLVNKLGPFLNWMNKTAQLKGIGSSCKGNADCWVNKAECRENICYCEPGRSYYPENWTCVRSCTEYGRSFQKVVGYYIVGHNEAVLKSIDEEECKSACFSATLFACITIDYFPKERECYLQSATKLEVRETAWAKHHSGVSYHFQRDCA</sequence>
<dbReference type="AlphaFoldDB" id="A0ABD3VFR8"/>
<protein>
    <recommendedName>
        <fullName evidence="3">Apple domain-containing protein</fullName>
    </recommendedName>
</protein>
<feature type="domain" description="Apple" evidence="3">
    <location>
        <begin position="277"/>
        <end position="362"/>
    </location>
</feature>
<evidence type="ECO:0000259" key="3">
    <source>
        <dbReference type="PROSITE" id="PS50948"/>
    </source>
</evidence>
<reference evidence="4 5" key="1">
    <citation type="submission" date="2024-11" db="EMBL/GenBank/DDBJ databases">
        <title>Chromosome-level genome assembly of the freshwater bivalve Anodonta woodiana.</title>
        <authorList>
            <person name="Chen X."/>
        </authorList>
    </citation>
    <scope>NUCLEOTIDE SEQUENCE [LARGE SCALE GENOMIC DNA]</scope>
    <source>
        <strain evidence="4">MN2024</strain>
        <tissue evidence="4">Gills</tissue>
    </source>
</reference>
<organism evidence="4 5">
    <name type="scientific">Sinanodonta woodiana</name>
    <name type="common">Chinese pond mussel</name>
    <name type="synonym">Anodonta woodiana</name>
    <dbReference type="NCBI Taxonomy" id="1069815"/>
    <lineage>
        <taxon>Eukaryota</taxon>
        <taxon>Metazoa</taxon>
        <taxon>Spiralia</taxon>
        <taxon>Lophotrochozoa</taxon>
        <taxon>Mollusca</taxon>
        <taxon>Bivalvia</taxon>
        <taxon>Autobranchia</taxon>
        <taxon>Heteroconchia</taxon>
        <taxon>Palaeoheterodonta</taxon>
        <taxon>Unionida</taxon>
        <taxon>Unionoidea</taxon>
        <taxon>Unionidae</taxon>
        <taxon>Unioninae</taxon>
        <taxon>Sinanodonta</taxon>
    </lineage>
</organism>
<evidence type="ECO:0000313" key="5">
    <source>
        <dbReference type="Proteomes" id="UP001634394"/>
    </source>
</evidence>
<evidence type="ECO:0000256" key="1">
    <source>
        <dbReference type="SAM" id="MobiDB-lite"/>
    </source>
</evidence>
<dbReference type="Gene3D" id="3.50.4.10">
    <property type="entry name" value="Hepatocyte Growth Factor"/>
    <property type="match status" value="1"/>
</dbReference>
<dbReference type="SUPFAM" id="SSF57414">
    <property type="entry name" value="Hairpin loop containing domain-like"/>
    <property type="match status" value="1"/>
</dbReference>
<accession>A0ABD3VFR8</accession>
<feature type="region of interest" description="Disordered" evidence="1">
    <location>
        <begin position="69"/>
        <end position="89"/>
    </location>
</feature>
<keyword evidence="2" id="KW-0812">Transmembrane</keyword>